<name>A0A0P9NX95_9PSED</name>
<evidence type="ECO:0000259" key="1">
    <source>
        <dbReference type="PROSITE" id="PS51186"/>
    </source>
</evidence>
<dbReference type="Pfam" id="PF00583">
    <property type="entry name" value="Acetyltransf_1"/>
    <property type="match status" value="1"/>
</dbReference>
<protein>
    <submittedName>
        <fullName evidence="2">Transposase</fullName>
    </submittedName>
</protein>
<proteinExistence type="predicted"/>
<dbReference type="GO" id="GO:0016747">
    <property type="term" value="F:acyltransferase activity, transferring groups other than amino-acyl groups"/>
    <property type="evidence" value="ECO:0007669"/>
    <property type="project" value="InterPro"/>
</dbReference>
<evidence type="ECO:0000313" key="2">
    <source>
        <dbReference type="EMBL" id="KPX11538.1"/>
    </source>
</evidence>
<evidence type="ECO:0000313" key="3">
    <source>
        <dbReference type="Proteomes" id="UP000051335"/>
    </source>
</evidence>
<dbReference type="SUPFAM" id="SSF55729">
    <property type="entry name" value="Acyl-CoA N-acyltransferases (Nat)"/>
    <property type="match status" value="1"/>
</dbReference>
<sequence>MITMTRHTTPITITEGEAVLQLVMDNVTSLSMTRPPAKHPLFSAYKLALVHEIRAYLSRPSPSFIEVITAASPGGEIIGFLLYGLSASAVVECGIYYTAVDRRFRGQGVMSLMVRELLSKYPISSLSCDVELVPVYERFGYRPISVRETHIVMAIGDPKEVTPVLDTTKFMSETPILAERAAASARAGEYAVKRANKALKADLDARKARAKQFLKARR</sequence>
<accession>A0A0P9NX95</accession>
<feature type="domain" description="N-acetyltransferase" evidence="1">
    <location>
        <begin position="25"/>
        <end position="162"/>
    </location>
</feature>
<reference evidence="2 3" key="1">
    <citation type="submission" date="2015-09" db="EMBL/GenBank/DDBJ databases">
        <title>Genome announcement of multiple Pseudomonas syringae strains.</title>
        <authorList>
            <person name="Thakur S."/>
            <person name="Wang P.W."/>
            <person name="Gong Y."/>
            <person name="Weir B.S."/>
            <person name="Guttman D.S."/>
        </authorList>
    </citation>
    <scope>NUCLEOTIDE SEQUENCE [LARGE SCALE GENOMIC DNA]</scope>
    <source>
        <strain evidence="2 3">ICMP17001</strain>
    </source>
</reference>
<dbReference type="RefSeq" id="WP_046235705.1">
    <property type="nucleotide sequence ID" value="NZ_LJQC01000032.1"/>
</dbReference>
<dbReference type="InterPro" id="IPR000182">
    <property type="entry name" value="GNAT_dom"/>
</dbReference>
<dbReference type="AlphaFoldDB" id="A0A0P9NX95"/>
<dbReference type="Gene3D" id="3.40.630.30">
    <property type="match status" value="1"/>
</dbReference>
<dbReference type="CDD" id="cd04301">
    <property type="entry name" value="NAT_SF"/>
    <property type="match status" value="1"/>
</dbReference>
<organism evidence="2 3">
    <name type="scientific">Pseudomonas syringae pv. coryli</name>
    <dbReference type="NCBI Taxonomy" id="317659"/>
    <lineage>
        <taxon>Bacteria</taxon>
        <taxon>Pseudomonadati</taxon>
        <taxon>Pseudomonadota</taxon>
        <taxon>Gammaproteobacteria</taxon>
        <taxon>Pseudomonadales</taxon>
        <taxon>Pseudomonadaceae</taxon>
        <taxon>Pseudomonas</taxon>
    </lineage>
</organism>
<dbReference type="InterPro" id="IPR016181">
    <property type="entry name" value="Acyl_CoA_acyltransferase"/>
</dbReference>
<dbReference type="EMBL" id="LJQC01000032">
    <property type="protein sequence ID" value="KPX11538.1"/>
    <property type="molecule type" value="Genomic_DNA"/>
</dbReference>
<dbReference type="Proteomes" id="UP000051335">
    <property type="component" value="Unassembled WGS sequence"/>
</dbReference>
<dbReference type="PATRIC" id="fig|317659.3.peg.3588"/>
<gene>
    <name evidence="2" type="ORF">ALO75_200049</name>
</gene>
<comment type="caution">
    <text evidence="2">The sequence shown here is derived from an EMBL/GenBank/DDBJ whole genome shotgun (WGS) entry which is preliminary data.</text>
</comment>
<dbReference type="PROSITE" id="PS51186">
    <property type="entry name" value="GNAT"/>
    <property type="match status" value="1"/>
</dbReference>
<keyword evidence="3" id="KW-1185">Reference proteome</keyword>